<sequence>MQVKCEEAAKHMPNTAEAPACANNSILLSTLRALPQDPLGFSHLGMDGVWRNFGHDRNVVSYRALSAEEISEVLDFPGWMRQRVEKGLEEVDGRDVTDIEQLLDPSEELLPKYEDDGGL</sequence>
<accession>A0A1L9WZ18</accession>
<dbReference type="STRING" id="690307.A0A1L9WZ18"/>
<dbReference type="OMA" id="THLACDG"/>
<dbReference type="OrthoDB" id="3660917at2759"/>
<dbReference type="GeneID" id="30969761"/>
<reference evidence="2" key="1">
    <citation type="journal article" date="2017" name="Genome Biol.">
        <title>Comparative genomics reveals high biological diversity and specific adaptations in the industrially and medically important fungal genus Aspergillus.</title>
        <authorList>
            <person name="de Vries R.P."/>
            <person name="Riley R."/>
            <person name="Wiebenga A."/>
            <person name="Aguilar-Osorio G."/>
            <person name="Amillis S."/>
            <person name="Uchima C.A."/>
            <person name="Anderluh G."/>
            <person name="Asadollahi M."/>
            <person name="Askin M."/>
            <person name="Barry K."/>
            <person name="Battaglia E."/>
            <person name="Bayram O."/>
            <person name="Benocci T."/>
            <person name="Braus-Stromeyer S.A."/>
            <person name="Caldana C."/>
            <person name="Canovas D."/>
            <person name="Cerqueira G.C."/>
            <person name="Chen F."/>
            <person name="Chen W."/>
            <person name="Choi C."/>
            <person name="Clum A."/>
            <person name="Dos Santos R.A."/>
            <person name="Damasio A.R."/>
            <person name="Diallinas G."/>
            <person name="Emri T."/>
            <person name="Fekete E."/>
            <person name="Flipphi M."/>
            <person name="Freyberg S."/>
            <person name="Gallo A."/>
            <person name="Gournas C."/>
            <person name="Habgood R."/>
            <person name="Hainaut M."/>
            <person name="Harispe M.L."/>
            <person name="Henrissat B."/>
            <person name="Hilden K.S."/>
            <person name="Hope R."/>
            <person name="Hossain A."/>
            <person name="Karabika E."/>
            <person name="Karaffa L."/>
            <person name="Karanyi Z."/>
            <person name="Krasevec N."/>
            <person name="Kuo A."/>
            <person name="Kusch H."/>
            <person name="LaButti K."/>
            <person name="Lagendijk E.L."/>
            <person name="Lapidus A."/>
            <person name="Levasseur A."/>
            <person name="Lindquist E."/>
            <person name="Lipzen A."/>
            <person name="Logrieco A.F."/>
            <person name="MacCabe A."/>
            <person name="Maekelae M.R."/>
            <person name="Malavazi I."/>
            <person name="Melin P."/>
            <person name="Meyer V."/>
            <person name="Mielnichuk N."/>
            <person name="Miskei M."/>
            <person name="Molnar A.P."/>
            <person name="Mule G."/>
            <person name="Ngan C.Y."/>
            <person name="Orejas M."/>
            <person name="Orosz E."/>
            <person name="Ouedraogo J.P."/>
            <person name="Overkamp K.M."/>
            <person name="Park H.-S."/>
            <person name="Perrone G."/>
            <person name="Piumi F."/>
            <person name="Punt P.J."/>
            <person name="Ram A.F."/>
            <person name="Ramon A."/>
            <person name="Rauscher S."/>
            <person name="Record E."/>
            <person name="Riano-Pachon D.M."/>
            <person name="Robert V."/>
            <person name="Roehrig J."/>
            <person name="Ruller R."/>
            <person name="Salamov A."/>
            <person name="Salih N.S."/>
            <person name="Samson R.A."/>
            <person name="Sandor E."/>
            <person name="Sanguinetti M."/>
            <person name="Schuetze T."/>
            <person name="Sepcic K."/>
            <person name="Shelest E."/>
            <person name="Sherlock G."/>
            <person name="Sophianopoulou V."/>
            <person name="Squina F.M."/>
            <person name="Sun H."/>
            <person name="Susca A."/>
            <person name="Todd R.B."/>
            <person name="Tsang A."/>
            <person name="Unkles S.E."/>
            <person name="van de Wiele N."/>
            <person name="van Rossen-Uffink D."/>
            <person name="Oliveira J.V."/>
            <person name="Vesth T.C."/>
            <person name="Visser J."/>
            <person name="Yu J.-H."/>
            <person name="Zhou M."/>
            <person name="Andersen M.R."/>
            <person name="Archer D.B."/>
            <person name="Baker S.E."/>
            <person name="Benoit I."/>
            <person name="Brakhage A.A."/>
            <person name="Braus G.H."/>
            <person name="Fischer R."/>
            <person name="Frisvad J.C."/>
            <person name="Goldman G.H."/>
            <person name="Houbraken J."/>
            <person name="Oakley B."/>
            <person name="Pocsi I."/>
            <person name="Scazzocchio C."/>
            <person name="Seiboth B."/>
            <person name="vanKuyk P.A."/>
            <person name="Wortman J."/>
            <person name="Dyer P.S."/>
            <person name="Grigoriev I.V."/>
        </authorList>
    </citation>
    <scope>NUCLEOTIDE SEQUENCE [LARGE SCALE GENOMIC DNA]</scope>
    <source>
        <strain evidence="2">ATCC 16872 / CBS 172.66 / WB 5094</strain>
    </source>
</reference>
<proteinExistence type="predicted"/>
<organism evidence="1 2">
    <name type="scientific">Aspergillus aculeatus (strain ATCC 16872 / CBS 172.66 / WB 5094)</name>
    <dbReference type="NCBI Taxonomy" id="690307"/>
    <lineage>
        <taxon>Eukaryota</taxon>
        <taxon>Fungi</taxon>
        <taxon>Dikarya</taxon>
        <taxon>Ascomycota</taxon>
        <taxon>Pezizomycotina</taxon>
        <taxon>Eurotiomycetes</taxon>
        <taxon>Eurotiomycetidae</taxon>
        <taxon>Eurotiales</taxon>
        <taxon>Aspergillaceae</taxon>
        <taxon>Aspergillus</taxon>
        <taxon>Aspergillus subgen. Circumdati</taxon>
    </lineage>
</organism>
<dbReference type="RefSeq" id="XP_020057655.1">
    <property type="nucleotide sequence ID" value="XM_020195947.1"/>
</dbReference>
<evidence type="ECO:0000313" key="1">
    <source>
        <dbReference type="EMBL" id="OJK01316.1"/>
    </source>
</evidence>
<name>A0A1L9WZ18_ASPA1</name>
<dbReference type="VEuPathDB" id="FungiDB:ASPACDRAFT_115958"/>
<gene>
    <name evidence="1" type="ORF">ASPACDRAFT_115958</name>
</gene>
<dbReference type="AlphaFoldDB" id="A0A1L9WZ18"/>
<keyword evidence="2" id="KW-1185">Reference proteome</keyword>
<protein>
    <submittedName>
        <fullName evidence="1">Uncharacterized protein</fullName>
    </submittedName>
</protein>
<evidence type="ECO:0000313" key="2">
    <source>
        <dbReference type="Proteomes" id="UP000184546"/>
    </source>
</evidence>
<dbReference type="Proteomes" id="UP000184546">
    <property type="component" value="Unassembled WGS sequence"/>
</dbReference>
<dbReference type="EMBL" id="KV878974">
    <property type="protein sequence ID" value="OJK01316.1"/>
    <property type="molecule type" value="Genomic_DNA"/>
</dbReference>